<gene>
    <name evidence="2" type="ORF">SAMN05421720_110151</name>
</gene>
<dbReference type="EMBL" id="FNAP01000010">
    <property type="protein sequence ID" value="SDE71888.1"/>
    <property type="molecule type" value="Genomic_DNA"/>
</dbReference>
<sequence length="69" mass="7735">MTTNLMPESKGLFRRDIFDKSMESAAKFPPKAVLTLAEQKKLDFWSGEANLGAKKKTNRKSKGHTHDVA</sequence>
<name>A0A1G7F7I2_9PROT</name>
<protein>
    <submittedName>
        <fullName evidence="2">Uncharacterized protein</fullName>
    </submittedName>
</protein>
<accession>A0A1G7F7I2</accession>
<organism evidence="2 3">
    <name type="scientific">Rhodospira trueperi</name>
    <dbReference type="NCBI Taxonomy" id="69960"/>
    <lineage>
        <taxon>Bacteria</taxon>
        <taxon>Pseudomonadati</taxon>
        <taxon>Pseudomonadota</taxon>
        <taxon>Alphaproteobacteria</taxon>
        <taxon>Rhodospirillales</taxon>
        <taxon>Rhodospirillaceae</taxon>
        <taxon>Rhodospira</taxon>
    </lineage>
</organism>
<evidence type="ECO:0000313" key="2">
    <source>
        <dbReference type="EMBL" id="SDE71888.1"/>
    </source>
</evidence>
<feature type="compositionally biased region" description="Basic residues" evidence="1">
    <location>
        <begin position="53"/>
        <end position="63"/>
    </location>
</feature>
<proteinExistence type="predicted"/>
<reference evidence="2 3" key="1">
    <citation type="submission" date="2016-10" db="EMBL/GenBank/DDBJ databases">
        <authorList>
            <person name="de Groot N.N."/>
        </authorList>
    </citation>
    <scope>NUCLEOTIDE SEQUENCE [LARGE SCALE GENOMIC DNA]</scope>
    <source>
        <strain evidence="2 3">ATCC 700224</strain>
    </source>
</reference>
<feature type="region of interest" description="Disordered" evidence="1">
    <location>
        <begin position="48"/>
        <end position="69"/>
    </location>
</feature>
<evidence type="ECO:0000313" key="3">
    <source>
        <dbReference type="Proteomes" id="UP000199412"/>
    </source>
</evidence>
<dbReference type="AlphaFoldDB" id="A0A1G7F7I2"/>
<dbReference type="RefSeq" id="WP_092787216.1">
    <property type="nucleotide sequence ID" value="NZ_FNAP01000010.1"/>
</dbReference>
<dbReference type="STRING" id="69960.SAMN05421720_110151"/>
<evidence type="ECO:0000256" key="1">
    <source>
        <dbReference type="SAM" id="MobiDB-lite"/>
    </source>
</evidence>
<keyword evidence="3" id="KW-1185">Reference proteome</keyword>
<dbReference type="Proteomes" id="UP000199412">
    <property type="component" value="Unassembled WGS sequence"/>
</dbReference>